<reference evidence="2" key="1">
    <citation type="journal article" date="2016" name="Nat. Genet.">
        <title>A high-quality carrot genome assembly provides new insights into carotenoid accumulation and asterid genome evolution.</title>
        <authorList>
            <person name="Iorizzo M."/>
            <person name="Ellison S."/>
            <person name="Senalik D."/>
            <person name="Zeng P."/>
            <person name="Satapoomin P."/>
            <person name="Huang J."/>
            <person name="Bowman M."/>
            <person name="Iovene M."/>
            <person name="Sanseverino W."/>
            <person name="Cavagnaro P."/>
            <person name="Yildiz M."/>
            <person name="Macko-Podgorni A."/>
            <person name="Moranska E."/>
            <person name="Grzebelus E."/>
            <person name="Grzebelus D."/>
            <person name="Ashrafi H."/>
            <person name="Zheng Z."/>
            <person name="Cheng S."/>
            <person name="Spooner D."/>
            <person name="Van Deynze A."/>
            <person name="Simon P."/>
        </authorList>
    </citation>
    <scope>NUCLEOTIDE SEQUENCE</scope>
    <source>
        <tissue evidence="2">Leaf</tissue>
    </source>
</reference>
<organism evidence="2 3">
    <name type="scientific">Daucus carota subsp. sativus</name>
    <name type="common">Carrot</name>
    <dbReference type="NCBI Taxonomy" id="79200"/>
    <lineage>
        <taxon>Eukaryota</taxon>
        <taxon>Viridiplantae</taxon>
        <taxon>Streptophyta</taxon>
        <taxon>Embryophyta</taxon>
        <taxon>Tracheophyta</taxon>
        <taxon>Spermatophyta</taxon>
        <taxon>Magnoliopsida</taxon>
        <taxon>eudicotyledons</taxon>
        <taxon>Gunneridae</taxon>
        <taxon>Pentapetalae</taxon>
        <taxon>asterids</taxon>
        <taxon>campanulids</taxon>
        <taxon>Apiales</taxon>
        <taxon>Apiaceae</taxon>
        <taxon>Apioideae</taxon>
        <taxon>Scandiceae</taxon>
        <taxon>Daucinae</taxon>
        <taxon>Daucus</taxon>
        <taxon>Daucus sect. Daucus</taxon>
    </lineage>
</organism>
<dbReference type="OrthoDB" id="1939583at2759"/>
<dbReference type="GO" id="GO:0009740">
    <property type="term" value="P:gibberellic acid mediated signaling pathway"/>
    <property type="evidence" value="ECO:0007669"/>
    <property type="project" value="TreeGrafter"/>
</dbReference>
<dbReference type="SUPFAM" id="SSF57667">
    <property type="entry name" value="beta-beta-alpha zinc fingers"/>
    <property type="match status" value="1"/>
</dbReference>
<dbReference type="GO" id="GO:0010090">
    <property type="term" value="P:trichome morphogenesis"/>
    <property type="evidence" value="ECO:0007669"/>
    <property type="project" value="InterPro"/>
</dbReference>
<dbReference type="InterPro" id="IPR013087">
    <property type="entry name" value="Znf_C2H2_type"/>
</dbReference>
<dbReference type="GO" id="GO:0005634">
    <property type="term" value="C:nucleus"/>
    <property type="evidence" value="ECO:0007669"/>
    <property type="project" value="TreeGrafter"/>
</dbReference>
<dbReference type="GO" id="GO:0000976">
    <property type="term" value="F:transcription cis-regulatory region binding"/>
    <property type="evidence" value="ECO:0007669"/>
    <property type="project" value="TreeGrafter"/>
</dbReference>
<dbReference type="GO" id="GO:0009736">
    <property type="term" value="P:cytokinin-activated signaling pathway"/>
    <property type="evidence" value="ECO:0007669"/>
    <property type="project" value="TreeGrafter"/>
</dbReference>
<sequence>MKQDISTLSSTDENNHYLSSKKIIKKKLRLFGTEVDLFEHIHCSTDAGHDGNANSSSTRSSSKREQIPRGKGATSDHEVKKFECEYCFKEYGNSQALGGHQNAHKKERMKKKRLLLQARAASIRQYLQPLEFISSFGYHGSAPLFCDASYKVPKITFCDPEPHISFSPYDHNFAPKCYSMPDDEPCQKDFRKFTLPHADQSGAIKPPQFSGPEQNYLSLDLHLGLS</sequence>
<dbReference type="Gramene" id="KZM80153">
    <property type="protein sequence ID" value="KZM80153"/>
    <property type="gene ID" value="DCAR_000151"/>
</dbReference>
<dbReference type="InterPro" id="IPR036236">
    <property type="entry name" value="Znf_C2H2_sf"/>
</dbReference>
<dbReference type="PANTHER" id="PTHR46353">
    <property type="entry name" value="ZINC FINGER PROTEIN 5"/>
    <property type="match status" value="1"/>
</dbReference>
<feature type="region of interest" description="Disordered" evidence="1">
    <location>
        <begin position="48"/>
        <end position="74"/>
    </location>
</feature>
<gene>
    <name evidence="2" type="ORF">DCAR_0312726</name>
</gene>
<accession>A0A175Y995</accession>
<dbReference type="KEGG" id="dcr:108192560"/>
<dbReference type="PROSITE" id="PS00028">
    <property type="entry name" value="ZINC_FINGER_C2H2_1"/>
    <property type="match status" value="1"/>
</dbReference>
<feature type="compositionally biased region" description="Basic and acidic residues" evidence="1">
    <location>
        <begin position="62"/>
        <end position="74"/>
    </location>
</feature>
<dbReference type="PROSITE" id="PS50157">
    <property type="entry name" value="ZINC_FINGER_C2H2_2"/>
    <property type="match status" value="1"/>
</dbReference>
<dbReference type="Proteomes" id="UP000077755">
    <property type="component" value="Chromosome 3"/>
</dbReference>
<reference evidence="2" key="2">
    <citation type="submission" date="2022-03" db="EMBL/GenBank/DDBJ databases">
        <title>Draft title - Genomic analysis of global carrot germplasm unveils the trajectory of domestication and the origin of high carotenoid orange carrot.</title>
        <authorList>
            <person name="Iorizzo M."/>
            <person name="Ellison S."/>
            <person name="Senalik D."/>
            <person name="Macko-Podgorni A."/>
            <person name="Grzebelus D."/>
            <person name="Bostan H."/>
            <person name="Rolling W."/>
            <person name="Curaba J."/>
            <person name="Simon P."/>
        </authorList>
    </citation>
    <scope>NUCLEOTIDE SEQUENCE</scope>
    <source>
        <tissue evidence="2">Leaf</tissue>
    </source>
</reference>
<proteinExistence type="predicted"/>
<evidence type="ECO:0000256" key="1">
    <source>
        <dbReference type="SAM" id="MobiDB-lite"/>
    </source>
</evidence>
<dbReference type="GO" id="GO:0003700">
    <property type="term" value="F:DNA-binding transcription factor activity"/>
    <property type="evidence" value="ECO:0007669"/>
    <property type="project" value="TreeGrafter"/>
</dbReference>
<evidence type="ECO:0000313" key="3">
    <source>
        <dbReference type="Proteomes" id="UP000077755"/>
    </source>
</evidence>
<dbReference type="PANTHER" id="PTHR46353:SF5">
    <property type="entry name" value="ZINC FINGER PROTEIN 5"/>
    <property type="match status" value="1"/>
</dbReference>
<dbReference type="OMA" id="FIYKPCH"/>
<name>A0A175Y995_DAUCS</name>
<evidence type="ECO:0000313" key="2">
    <source>
        <dbReference type="EMBL" id="WOG93442.1"/>
    </source>
</evidence>
<protein>
    <submittedName>
        <fullName evidence="2">Uncharacterized protein</fullName>
    </submittedName>
</protein>
<dbReference type="AlphaFoldDB" id="A0A175Y995"/>
<keyword evidence="3" id="KW-1185">Reference proteome</keyword>
<dbReference type="InterPro" id="IPR044299">
    <property type="entry name" value="GIS3/ZFP5/ZFP6"/>
</dbReference>
<dbReference type="EMBL" id="CP093345">
    <property type="protein sequence ID" value="WOG93442.1"/>
    <property type="molecule type" value="Genomic_DNA"/>
</dbReference>